<comment type="caution">
    <text evidence="5">The sequence shown here is derived from an EMBL/GenBank/DDBJ whole genome shotgun (WGS) entry which is preliminary data.</text>
</comment>
<evidence type="ECO:0000256" key="3">
    <source>
        <dbReference type="ARBA" id="ARBA00023172"/>
    </source>
</evidence>
<reference evidence="5 6" key="1">
    <citation type="submission" date="2020-02" db="EMBL/GenBank/DDBJ databases">
        <title>Characterization of phylogenetic diversity of novel bifidobacterial species isolated in Czech ZOOs.</title>
        <authorList>
            <person name="Lugli G.A."/>
            <person name="Vera N.B."/>
            <person name="Ventura M."/>
        </authorList>
    </citation>
    <scope>NUCLEOTIDE SEQUENCE [LARGE SCALE GENOMIC DNA]</scope>
    <source>
        <strain evidence="5 6">DSM 109959</strain>
    </source>
</reference>
<accession>A0A7Y0EXD2</accession>
<dbReference type="CDD" id="cd00397">
    <property type="entry name" value="DNA_BRE_C"/>
    <property type="match status" value="1"/>
</dbReference>
<evidence type="ECO:0000313" key="6">
    <source>
        <dbReference type="Proteomes" id="UP000543419"/>
    </source>
</evidence>
<dbReference type="GO" id="GO:0003677">
    <property type="term" value="F:DNA binding"/>
    <property type="evidence" value="ECO:0007669"/>
    <property type="project" value="UniProtKB-KW"/>
</dbReference>
<name>A0A7Y0EXD2_9BIFI</name>
<dbReference type="Pfam" id="PF00589">
    <property type="entry name" value="Phage_integrase"/>
    <property type="match status" value="1"/>
</dbReference>
<dbReference type="SUPFAM" id="SSF56349">
    <property type="entry name" value="DNA breaking-rejoining enzymes"/>
    <property type="match status" value="1"/>
</dbReference>
<gene>
    <name evidence="5" type="ORF">G1C97_1119</name>
</gene>
<dbReference type="PANTHER" id="PTHR30349:SF41">
    <property type="entry name" value="INTEGRASE_RECOMBINASE PROTEIN MJ0367-RELATED"/>
    <property type="match status" value="1"/>
</dbReference>
<dbReference type="Gene3D" id="1.10.150.130">
    <property type="match status" value="1"/>
</dbReference>
<dbReference type="AlphaFoldDB" id="A0A7Y0EXD2"/>
<organism evidence="5 6">
    <name type="scientific">Bifidobacterium olomucense</name>
    <dbReference type="NCBI Taxonomy" id="2675324"/>
    <lineage>
        <taxon>Bacteria</taxon>
        <taxon>Bacillati</taxon>
        <taxon>Actinomycetota</taxon>
        <taxon>Actinomycetes</taxon>
        <taxon>Bifidobacteriales</taxon>
        <taxon>Bifidobacteriaceae</taxon>
        <taxon>Bifidobacterium</taxon>
    </lineage>
</organism>
<keyword evidence="6" id="KW-1185">Reference proteome</keyword>
<dbReference type="InterPro" id="IPR013762">
    <property type="entry name" value="Integrase-like_cat_sf"/>
</dbReference>
<evidence type="ECO:0000259" key="4">
    <source>
        <dbReference type="PROSITE" id="PS51898"/>
    </source>
</evidence>
<dbReference type="RefSeq" id="WP_169240937.1">
    <property type="nucleotide sequence ID" value="NZ_JAAIIG010000004.1"/>
</dbReference>
<dbReference type="EMBL" id="JAAIIG010000004">
    <property type="protein sequence ID" value="NMM98170.1"/>
    <property type="molecule type" value="Genomic_DNA"/>
</dbReference>
<proteinExistence type="inferred from homology"/>
<feature type="domain" description="Tyr recombinase" evidence="4">
    <location>
        <begin position="104"/>
        <end position="280"/>
    </location>
</feature>
<dbReference type="InterPro" id="IPR010998">
    <property type="entry name" value="Integrase_recombinase_N"/>
</dbReference>
<dbReference type="GO" id="GO:0006310">
    <property type="term" value="P:DNA recombination"/>
    <property type="evidence" value="ECO:0007669"/>
    <property type="project" value="UniProtKB-KW"/>
</dbReference>
<dbReference type="GO" id="GO:0015074">
    <property type="term" value="P:DNA integration"/>
    <property type="evidence" value="ECO:0007669"/>
    <property type="project" value="InterPro"/>
</dbReference>
<dbReference type="Gene3D" id="1.10.443.10">
    <property type="entry name" value="Intergrase catalytic core"/>
    <property type="match status" value="1"/>
</dbReference>
<sequence length="298" mass="33987">MAQTVSRLMGEYLASVPSKSRAFYRRVLDAWLGFCGDNGIDVMHARRFHIDSYRIWRERMGASRNTIATELSPICCFYEYLWQERYIERNPAEHVKRPAVRRWSDGSWLSVEQAALFLELAEGDRRPFVAAACCLLLLNGLRASEVLGLDAADYHRVGGMPVVHVNRKFDWMQEVGLSERVARSVERAKGERRKGSLLVCRGRRVTYPKLVAEVAGLGERCGVERRITPHSLRRTFATTARRQRVPDREIMASGGWSTREMLDRYDMNRLAVENTASIAVTESLQRCGKGGNPYDDGR</sequence>
<evidence type="ECO:0000313" key="5">
    <source>
        <dbReference type="EMBL" id="NMM98170.1"/>
    </source>
</evidence>
<dbReference type="InterPro" id="IPR011010">
    <property type="entry name" value="DNA_brk_join_enz"/>
</dbReference>
<evidence type="ECO:0000256" key="1">
    <source>
        <dbReference type="ARBA" id="ARBA00008857"/>
    </source>
</evidence>
<dbReference type="PANTHER" id="PTHR30349">
    <property type="entry name" value="PHAGE INTEGRASE-RELATED"/>
    <property type="match status" value="1"/>
</dbReference>
<dbReference type="Proteomes" id="UP000543419">
    <property type="component" value="Unassembled WGS sequence"/>
</dbReference>
<comment type="similarity">
    <text evidence="1">Belongs to the 'phage' integrase family.</text>
</comment>
<dbReference type="PROSITE" id="PS51898">
    <property type="entry name" value="TYR_RECOMBINASE"/>
    <property type="match status" value="1"/>
</dbReference>
<evidence type="ECO:0000256" key="2">
    <source>
        <dbReference type="ARBA" id="ARBA00023125"/>
    </source>
</evidence>
<keyword evidence="3" id="KW-0233">DNA recombination</keyword>
<dbReference type="InterPro" id="IPR002104">
    <property type="entry name" value="Integrase_catalytic"/>
</dbReference>
<protein>
    <submittedName>
        <fullName evidence="5">Phage integrase family</fullName>
    </submittedName>
</protein>
<dbReference type="InterPro" id="IPR050090">
    <property type="entry name" value="Tyrosine_recombinase_XerCD"/>
</dbReference>
<keyword evidence="2" id="KW-0238">DNA-binding</keyword>